<evidence type="ECO:0000313" key="6">
    <source>
        <dbReference type="Proteomes" id="UP000549250"/>
    </source>
</evidence>
<name>A0A839SYB4_AZOMA</name>
<keyword evidence="3" id="KW-0443">Lipid metabolism</keyword>
<dbReference type="GO" id="GO:0006633">
    <property type="term" value="P:fatty acid biosynthetic process"/>
    <property type="evidence" value="ECO:0007669"/>
    <property type="project" value="UniProtKB-KW"/>
</dbReference>
<dbReference type="RefSeq" id="WP_183164691.1">
    <property type="nucleotide sequence ID" value="NZ_JACHXI010000001.1"/>
</dbReference>
<evidence type="ECO:0000313" key="5">
    <source>
        <dbReference type="EMBL" id="MBB3101689.1"/>
    </source>
</evidence>
<accession>A0A839SYB4</accession>
<dbReference type="PANTHER" id="PTHR38764:SF1">
    <property type="entry name" value="ACYL CARRIER PROTEIN PHOSPHODIESTERASE"/>
    <property type="match status" value="1"/>
</dbReference>
<proteinExistence type="predicted"/>
<dbReference type="Proteomes" id="UP000549250">
    <property type="component" value="Unassembled WGS sequence"/>
</dbReference>
<reference evidence="5 6" key="1">
    <citation type="submission" date="2020-08" db="EMBL/GenBank/DDBJ databases">
        <title>Genomic Encyclopedia of Type Strains, Phase III (KMG-III): the genomes of soil and plant-associated and newly described type strains.</title>
        <authorList>
            <person name="Whitman W."/>
        </authorList>
    </citation>
    <scope>NUCLEOTIDE SEQUENCE [LARGE SCALE GENOMIC DNA]</scope>
    <source>
        <strain evidence="5 6">CECT 4462</strain>
    </source>
</reference>
<keyword evidence="1" id="KW-0444">Lipid biosynthesis</keyword>
<dbReference type="Pfam" id="PF04336">
    <property type="entry name" value="ACP_PD"/>
    <property type="match status" value="1"/>
</dbReference>
<evidence type="ECO:0000256" key="3">
    <source>
        <dbReference type="ARBA" id="ARBA00023098"/>
    </source>
</evidence>
<protein>
    <submittedName>
        <fullName evidence="5">Acyl carrier protein phosphodiesterase</fullName>
    </submittedName>
</protein>
<sequence length="189" mass="21731">MNYLAHLHLAGPHSAAQLGGLYGDFIKGPLQGRWPVAVEEGIRQHRRIDAFTDSHPLIVAARSRFPSERRRFAGILLDLFFDHCLAANWQDYSSEPLDNFTARIYHLLQTQAELPGRLSHIAPRMAAHDWLGSYRQFEVLEQVLVNTGRRLSRPHPLAEGMRDLERLYQPLLADFRAFYPHLQAFARQP</sequence>
<gene>
    <name evidence="5" type="ORF">FHR87_000049</name>
</gene>
<keyword evidence="6" id="KW-1185">Reference proteome</keyword>
<dbReference type="EMBL" id="JACHXI010000001">
    <property type="protein sequence ID" value="MBB3101689.1"/>
    <property type="molecule type" value="Genomic_DNA"/>
</dbReference>
<evidence type="ECO:0000256" key="4">
    <source>
        <dbReference type="ARBA" id="ARBA00023160"/>
    </source>
</evidence>
<dbReference type="PANTHER" id="PTHR38764">
    <property type="entry name" value="ACYL CARRIER PROTEIN PHOSPHODIESTERASE"/>
    <property type="match status" value="1"/>
</dbReference>
<evidence type="ECO:0000256" key="2">
    <source>
        <dbReference type="ARBA" id="ARBA00022801"/>
    </source>
</evidence>
<dbReference type="AlphaFoldDB" id="A0A839SYB4"/>
<organism evidence="5 6">
    <name type="scientific">Azomonas macrocytogenes</name>
    <name type="common">Azotobacter macrocytogenes</name>
    <dbReference type="NCBI Taxonomy" id="69962"/>
    <lineage>
        <taxon>Bacteria</taxon>
        <taxon>Pseudomonadati</taxon>
        <taxon>Pseudomonadota</taxon>
        <taxon>Gammaproteobacteria</taxon>
        <taxon>Pseudomonadales</taxon>
        <taxon>Pseudomonadaceae</taxon>
        <taxon>Azomonas</taxon>
    </lineage>
</organism>
<keyword evidence="4" id="KW-0276">Fatty acid metabolism</keyword>
<keyword evidence="4" id="KW-0275">Fatty acid biosynthesis</keyword>
<dbReference type="PIRSF" id="PIRSF011489">
    <property type="entry name" value="DUF479"/>
    <property type="match status" value="1"/>
</dbReference>
<dbReference type="GO" id="GO:0008770">
    <property type="term" value="F:[acyl-carrier-protein] phosphodiesterase activity"/>
    <property type="evidence" value="ECO:0007669"/>
    <property type="project" value="InterPro"/>
</dbReference>
<dbReference type="InterPro" id="IPR007431">
    <property type="entry name" value="ACP_PD"/>
</dbReference>
<comment type="caution">
    <text evidence="5">The sequence shown here is derived from an EMBL/GenBank/DDBJ whole genome shotgun (WGS) entry which is preliminary data.</text>
</comment>
<evidence type="ECO:0000256" key="1">
    <source>
        <dbReference type="ARBA" id="ARBA00022516"/>
    </source>
</evidence>
<keyword evidence="2" id="KW-0378">Hydrolase</keyword>